<name>E7S0Z9_9BURK</name>
<dbReference type="PANTHER" id="PTHR31157">
    <property type="entry name" value="SCP DOMAIN-CONTAINING PROTEIN"/>
    <property type="match status" value="1"/>
</dbReference>
<dbReference type="STRING" id="887898.HMPREF0551_2551"/>
<protein>
    <submittedName>
        <fullName evidence="2">SCP-like protein</fullName>
    </submittedName>
</protein>
<dbReference type="RefSeq" id="WP_005675020.1">
    <property type="nucleotide sequence ID" value="NZ_CP146288.1"/>
</dbReference>
<proteinExistence type="predicted"/>
<dbReference type="InterPro" id="IPR014044">
    <property type="entry name" value="CAP_dom"/>
</dbReference>
<dbReference type="EMBL" id="AEQP01000024">
    <property type="protein sequence ID" value="EFV93655.1"/>
    <property type="molecule type" value="Genomic_DNA"/>
</dbReference>
<dbReference type="CDD" id="cd05379">
    <property type="entry name" value="CAP_bacterial"/>
    <property type="match status" value="1"/>
</dbReference>
<dbReference type="PANTHER" id="PTHR31157:SF1">
    <property type="entry name" value="SCP DOMAIN-CONTAINING PROTEIN"/>
    <property type="match status" value="1"/>
</dbReference>
<feature type="domain" description="SCP" evidence="1">
    <location>
        <begin position="132"/>
        <end position="257"/>
    </location>
</feature>
<dbReference type="Proteomes" id="UP000011021">
    <property type="component" value="Unassembled WGS sequence"/>
</dbReference>
<dbReference type="Pfam" id="PF00188">
    <property type="entry name" value="CAP"/>
    <property type="match status" value="1"/>
</dbReference>
<dbReference type="SUPFAM" id="SSF55797">
    <property type="entry name" value="PR-1-like"/>
    <property type="match status" value="1"/>
</dbReference>
<sequence>MLVSALLGLTVGACGGAGDAPDGGLEPSLGQGNAAAIRTEYLALGLPLASQDTGSLVASVLPHGAAVAGTTVSAAPVVADRVVRAEVGRIDWTRASGAAADKAAQDKANQDKAAQARADAARYHVLAQQVVQAVNEARAQPRTCGDVALPAAPPLRWNAQVAYAALLESEWMLRTNKFSHGWDDGKYVWHRFEMVKYDWAQADENIAAGFRTLAEAMQAWIDSPSHCKALMRGDIREVGLAVVPGAAQSKYGSYWTMALGTAR</sequence>
<dbReference type="InterPro" id="IPR035940">
    <property type="entry name" value="CAP_sf"/>
</dbReference>
<organism evidence="2 3">
    <name type="scientific">Lautropia mirabilis ATCC 51599</name>
    <dbReference type="NCBI Taxonomy" id="887898"/>
    <lineage>
        <taxon>Bacteria</taxon>
        <taxon>Pseudomonadati</taxon>
        <taxon>Pseudomonadota</taxon>
        <taxon>Betaproteobacteria</taxon>
        <taxon>Burkholderiales</taxon>
        <taxon>Burkholderiaceae</taxon>
        <taxon>Lautropia</taxon>
    </lineage>
</organism>
<gene>
    <name evidence="2" type="ORF">HMPREF0551_2551</name>
</gene>
<dbReference type="eggNOG" id="COG2340">
    <property type="taxonomic scope" value="Bacteria"/>
</dbReference>
<dbReference type="AlphaFoldDB" id="E7S0Z9"/>
<accession>E7S0Z9</accession>
<reference evidence="2 3" key="1">
    <citation type="submission" date="2010-12" db="EMBL/GenBank/DDBJ databases">
        <authorList>
            <person name="Muzny D."/>
            <person name="Qin X."/>
            <person name="Deng J."/>
            <person name="Jiang H."/>
            <person name="Liu Y."/>
            <person name="Qu J."/>
            <person name="Song X.-Z."/>
            <person name="Zhang L."/>
            <person name="Thornton R."/>
            <person name="Coyle M."/>
            <person name="Francisco L."/>
            <person name="Jackson L."/>
            <person name="Javaid M."/>
            <person name="Korchina V."/>
            <person name="Kovar C."/>
            <person name="Mata R."/>
            <person name="Mathew T."/>
            <person name="Ngo R."/>
            <person name="Nguyen L."/>
            <person name="Nguyen N."/>
            <person name="Okwuonu G."/>
            <person name="Ongeri F."/>
            <person name="Pham C."/>
            <person name="Simmons D."/>
            <person name="Wilczek-Boney K."/>
            <person name="Hale W."/>
            <person name="Jakkamsetti A."/>
            <person name="Pham P."/>
            <person name="Ruth R."/>
            <person name="San Lucas F."/>
            <person name="Warren J."/>
            <person name="Zhang J."/>
            <person name="Zhao Z."/>
            <person name="Zhou C."/>
            <person name="Zhu D."/>
            <person name="Lee S."/>
            <person name="Bess C."/>
            <person name="Blankenburg K."/>
            <person name="Forbes L."/>
            <person name="Fu Q."/>
            <person name="Gubbala S."/>
            <person name="Hirani K."/>
            <person name="Jayaseelan J.C."/>
            <person name="Lara F."/>
            <person name="Munidasa M."/>
            <person name="Palculict T."/>
            <person name="Patil S."/>
            <person name="Pu L.-L."/>
            <person name="Saada N."/>
            <person name="Tang L."/>
            <person name="Weissenberger G."/>
            <person name="Zhu Y."/>
            <person name="Hemphill L."/>
            <person name="Shang Y."/>
            <person name="Youmans B."/>
            <person name="Ayvaz T."/>
            <person name="Ross M."/>
            <person name="Santibanez J."/>
            <person name="Aqrawi P."/>
            <person name="Gross S."/>
            <person name="Joshi V."/>
            <person name="Fowler G."/>
            <person name="Nazareth L."/>
            <person name="Reid J."/>
            <person name="Worley K."/>
            <person name="Petrosino J."/>
            <person name="Highlander S."/>
            <person name="Gibbs R."/>
        </authorList>
    </citation>
    <scope>NUCLEOTIDE SEQUENCE [LARGE SCALE GENOMIC DNA]</scope>
    <source>
        <strain evidence="2 3">ATCC 51599</strain>
    </source>
</reference>
<keyword evidence="3" id="KW-1185">Reference proteome</keyword>
<evidence type="ECO:0000313" key="3">
    <source>
        <dbReference type="Proteomes" id="UP000011021"/>
    </source>
</evidence>
<dbReference type="Gene3D" id="3.40.33.10">
    <property type="entry name" value="CAP"/>
    <property type="match status" value="1"/>
</dbReference>
<evidence type="ECO:0000259" key="1">
    <source>
        <dbReference type="Pfam" id="PF00188"/>
    </source>
</evidence>
<evidence type="ECO:0000313" key="2">
    <source>
        <dbReference type="EMBL" id="EFV93655.1"/>
    </source>
</evidence>
<comment type="caution">
    <text evidence="2">The sequence shown here is derived from an EMBL/GenBank/DDBJ whole genome shotgun (WGS) entry which is preliminary data.</text>
</comment>
<dbReference type="HOGENOM" id="CLU_1056876_0_0_4"/>